<keyword evidence="2" id="KW-0695">RNA-directed DNA polymerase</keyword>
<proteinExistence type="predicted"/>
<reference evidence="2" key="1">
    <citation type="submission" date="2020-09" db="EMBL/GenBank/DDBJ databases">
        <title>Genome-Enabled Discovery of Anthraquinone Biosynthesis in Senna tora.</title>
        <authorList>
            <person name="Kang S.-H."/>
            <person name="Pandey R.P."/>
            <person name="Lee C.-M."/>
            <person name="Sim J.-S."/>
            <person name="Jeong J.-T."/>
            <person name="Choi B.-S."/>
            <person name="Jung M."/>
            <person name="Ginzburg D."/>
            <person name="Zhao K."/>
            <person name="Won S.Y."/>
            <person name="Oh T.-J."/>
            <person name="Yu Y."/>
            <person name="Kim N.-H."/>
            <person name="Lee O.R."/>
            <person name="Lee T.-H."/>
            <person name="Bashyal P."/>
            <person name="Kim T.-S."/>
            <person name="Lee W.-H."/>
            <person name="Kawkins C."/>
            <person name="Kim C.-K."/>
            <person name="Kim J.S."/>
            <person name="Ahn B.O."/>
            <person name="Rhee S.Y."/>
            <person name="Sohng J.K."/>
        </authorList>
    </citation>
    <scope>NUCLEOTIDE SEQUENCE</scope>
    <source>
        <tissue evidence="2">Leaf</tissue>
    </source>
</reference>
<name>A0A835CA41_9FABA</name>
<keyword evidence="3" id="KW-1185">Reference proteome</keyword>
<keyword evidence="2" id="KW-0808">Transferase</keyword>
<comment type="caution">
    <text evidence="2">The sequence shown here is derived from an EMBL/GenBank/DDBJ whole genome shotgun (WGS) entry which is preliminary data.</text>
</comment>
<evidence type="ECO:0000313" key="3">
    <source>
        <dbReference type="Proteomes" id="UP000634136"/>
    </source>
</evidence>
<evidence type="ECO:0000313" key="2">
    <source>
        <dbReference type="EMBL" id="KAF7835904.1"/>
    </source>
</evidence>
<protein>
    <submittedName>
        <fullName evidence="2">Putative RNA-directed DNA polymerase</fullName>
    </submittedName>
</protein>
<dbReference type="PANTHER" id="PTHR33116:SF70">
    <property type="entry name" value="NON-LTR RETROELEMENT REVERSE TRANSCRIPTASE-LIKE PROTEIN"/>
    <property type="match status" value="1"/>
</dbReference>
<gene>
    <name evidence="2" type="ORF">G2W53_010763</name>
</gene>
<dbReference type="OrthoDB" id="1102029at2759"/>
<keyword evidence="2" id="KW-0548">Nucleotidyltransferase</keyword>
<dbReference type="GO" id="GO:0003964">
    <property type="term" value="F:RNA-directed DNA polymerase activity"/>
    <property type="evidence" value="ECO:0007669"/>
    <property type="project" value="UniProtKB-KW"/>
</dbReference>
<dbReference type="Proteomes" id="UP000634136">
    <property type="component" value="Unassembled WGS sequence"/>
</dbReference>
<feature type="region of interest" description="Disordered" evidence="1">
    <location>
        <begin position="407"/>
        <end position="440"/>
    </location>
</feature>
<evidence type="ECO:0000256" key="1">
    <source>
        <dbReference type="SAM" id="MobiDB-lite"/>
    </source>
</evidence>
<dbReference type="EMBL" id="JAAIUW010000004">
    <property type="protein sequence ID" value="KAF7835904.1"/>
    <property type="molecule type" value="Genomic_DNA"/>
</dbReference>
<sequence length="440" mass="49880">MDAILAKVSVGLPIQSPSKSGTESIHRYACSERVDPCVTSECNVIKELPSGDKRSASCIQTTRPVLQKHHRPASMSVQTKDVSVMSSMKLVIGTLNYLIKVTEKRRWGSGTQFFQFESSNEDDLMSIAQEVSYRDTLLMEEEFWASMARLDWLHLGDGNTRFFLSSVISRRRQNKILGLANSLVVQKEDYNEIVKKIKDKVESWKAPMLSKAIRVTLIKSISAAMANYFMQALVSVCTESDKTYRKFLWGSNSDRKKRHLVKWDDVCCSKDLGGWLRGIPLFLIHYNIMDECLEATEKIALMNLRICDKNRRFDEASTVLNNSSSTTSGTADLVSLFLALKVDLREGAYEMDGFGGIKMVFRWVSWHLSKGEMDRVLRYHFGICRRLTCGYYNYGQVGHMARECPKRKEGTSVRSNPTPRGTPILAPPVRTVPPQIANKE</sequence>
<dbReference type="AlphaFoldDB" id="A0A835CA41"/>
<dbReference type="PANTHER" id="PTHR33116">
    <property type="entry name" value="REVERSE TRANSCRIPTASE ZINC-BINDING DOMAIN-CONTAINING PROTEIN-RELATED-RELATED"/>
    <property type="match status" value="1"/>
</dbReference>
<organism evidence="2 3">
    <name type="scientific">Senna tora</name>
    <dbReference type="NCBI Taxonomy" id="362788"/>
    <lineage>
        <taxon>Eukaryota</taxon>
        <taxon>Viridiplantae</taxon>
        <taxon>Streptophyta</taxon>
        <taxon>Embryophyta</taxon>
        <taxon>Tracheophyta</taxon>
        <taxon>Spermatophyta</taxon>
        <taxon>Magnoliopsida</taxon>
        <taxon>eudicotyledons</taxon>
        <taxon>Gunneridae</taxon>
        <taxon>Pentapetalae</taxon>
        <taxon>rosids</taxon>
        <taxon>fabids</taxon>
        <taxon>Fabales</taxon>
        <taxon>Fabaceae</taxon>
        <taxon>Caesalpinioideae</taxon>
        <taxon>Cassia clade</taxon>
        <taxon>Senna</taxon>
    </lineage>
</organism>
<dbReference type="Gene3D" id="4.10.60.10">
    <property type="entry name" value="Zinc finger, CCHC-type"/>
    <property type="match status" value="1"/>
</dbReference>
<accession>A0A835CA41</accession>